<dbReference type="Pfam" id="PF16984">
    <property type="entry name" value="Grp7_allergen"/>
    <property type="match status" value="1"/>
</dbReference>
<evidence type="ECO:0000313" key="3">
    <source>
        <dbReference type="RefSeq" id="XP_022248958.1"/>
    </source>
</evidence>
<dbReference type="Gene3D" id="3.15.10.50">
    <property type="match status" value="1"/>
</dbReference>
<feature type="signal peptide" evidence="1">
    <location>
        <begin position="1"/>
        <end position="19"/>
    </location>
</feature>
<dbReference type="GeneID" id="106465370"/>
<evidence type="ECO:0000313" key="2">
    <source>
        <dbReference type="Proteomes" id="UP000694941"/>
    </source>
</evidence>
<keyword evidence="1" id="KW-0732">Signal</keyword>
<sequence>MQYYLFLFAALLFAEIAWGFHYGDKTAFMDVGNANEFIDQLIEATKMGMSHDLEPYSLPDKSIGFEKKILLVTWRGEAKLYDGLLSGLTTIHRNGDCTIDVQDGNTMHVKVHLGMGVLELRYHATVTFMDFGPSVTVEGKIGYVTINMDISSDPSTGGIPTIEKFDMDEMKGLTVTFNGLGPLSWLMTILTSLVLKFFKGIIKTIIQWTVKRVVADKIKNLQFPIYYK</sequence>
<dbReference type="RefSeq" id="XP_022248958.1">
    <property type="nucleotide sequence ID" value="XM_022393250.1"/>
</dbReference>
<accession>A0ABM1SZA2</accession>
<dbReference type="Proteomes" id="UP000694941">
    <property type="component" value="Unplaced"/>
</dbReference>
<feature type="chain" id="PRO_5045023204" evidence="1">
    <location>
        <begin position="20"/>
        <end position="228"/>
    </location>
</feature>
<keyword evidence="2" id="KW-1185">Reference proteome</keyword>
<evidence type="ECO:0000313" key="4">
    <source>
        <dbReference type="RefSeq" id="XP_022248959.1"/>
    </source>
</evidence>
<proteinExistence type="predicted"/>
<dbReference type="InterPro" id="IPR038602">
    <property type="entry name" value="Mite_allergen_7_sf"/>
</dbReference>
<dbReference type="InterPro" id="IPR020234">
    <property type="entry name" value="Mite_allergen_group-7"/>
</dbReference>
<dbReference type="RefSeq" id="XP_022248959.1">
    <property type="nucleotide sequence ID" value="XM_022393251.1"/>
</dbReference>
<reference evidence="3 4" key="1">
    <citation type="submission" date="2025-05" db="UniProtKB">
        <authorList>
            <consortium name="RefSeq"/>
        </authorList>
    </citation>
    <scope>IDENTIFICATION</scope>
    <source>
        <tissue evidence="3 4">Muscle</tissue>
    </source>
</reference>
<protein>
    <submittedName>
        <fullName evidence="3 4">Mite allergen Lep d 7-like</fullName>
    </submittedName>
</protein>
<name>A0ABM1SZA2_LIMPO</name>
<gene>
    <name evidence="3 4" type="primary">LOC106465370</name>
</gene>
<evidence type="ECO:0000256" key="1">
    <source>
        <dbReference type="SAM" id="SignalP"/>
    </source>
</evidence>
<organism evidence="2 3">
    <name type="scientific">Limulus polyphemus</name>
    <name type="common">Atlantic horseshoe crab</name>
    <dbReference type="NCBI Taxonomy" id="6850"/>
    <lineage>
        <taxon>Eukaryota</taxon>
        <taxon>Metazoa</taxon>
        <taxon>Ecdysozoa</taxon>
        <taxon>Arthropoda</taxon>
        <taxon>Chelicerata</taxon>
        <taxon>Merostomata</taxon>
        <taxon>Xiphosura</taxon>
        <taxon>Limulidae</taxon>
        <taxon>Limulus</taxon>
    </lineage>
</organism>